<gene>
    <name evidence="1" type="ORF">psal_cds_831</name>
</gene>
<dbReference type="Proteomes" id="UP000204584">
    <property type="component" value="Segment"/>
</dbReference>
<dbReference type="RefSeq" id="YP_008437945.1">
    <property type="nucleotide sequence ID" value="NC_022098.1"/>
</dbReference>
<evidence type="ECO:0008006" key="3">
    <source>
        <dbReference type="Google" id="ProtNLM"/>
    </source>
</evidence>
<dbReference type="GeneID" id="16606658"/>
<organism evidence="1 2">
    <name type="scientific">Pandoravirus salinus</name>
    <dbReference type="NCBI Taxonomy" id="1349410"/>
    <lineage>
        <taxon>Viruses</taxon>
        <taxon>Pandoravirus</taxon>
    </lineage>
</organism>
<accession>S4VZD5</accession>
<name>S4VZD5_9VIRU</name>
<protein>
    <recommendedName>
        <fullName evidence="3">F-box incomplete domain containing protein</fullName>
    </recommendedName>
</protein>
<keyword evidence="2" id="KW-1185">Reference proteome</keyword>
<evidence type="ECO:0000313" key="1">
    <source>
        <dbReference type="EMBL" id="AGO84871.1"/>
    </source>
</evidence>
<sequence>MASIEDLPLDVLDLLLNGDGRLMPALDSRYRSTGRLVSHRWRMVIESTGHGAKKALAVAKPAGADAAAWMAGRLVCASTLVDRIAGTHDVDGINAVTEIFLKAWAPAVSAMCVVSVLALLAPWPPHWNPPVSPFTMVATRHIDRQVADCALDRICARTSAAGPAGTHEAKPSWRRILCAGVFAAIEADCSEAAAAFLHRVSRALTHDPLLPADDADIFLEDHIGTPLWDHVAARGSVRTAIGLLDLVNGAPLPSAHERDSWEGVLRTISRVYRRGAWVAVAARTNDFVVYDACAARQPFTVSVQPAAHYASIALLQRLPAHVGQSIAIIAGILDGPSARPTAAAALDWLATERVFVPTHAQAEHLFGTRPWLSGGRRRLSLFLARWPHLVEVACQYSHHMVDSILDALAAEDVKEAECLMEVLHPYVPYPDHGLWAGILARLHEAGHRQIADLRVACSLAAQRDASPTWRAWCGDMIEPINKTRVLACTSRIGPGAMDARAKAQLGDLFACLAGYGLLIEHTFSDCDTASHTHPVK</sequence>
<proteinExistence type="predicted"/>
<dbReference type="KEGG" id="vg:16606658"/>
<reference evidence="1 2" key="1">
    <citation type="journal article" date="2013" name="Science">
        <title>Pandoraviruses: amoeba viruses with genomes up to 2.5 Mb reaching that of parasitic eukaryotes.</title>
        <authorList>
            <person name="Philippe N."/>
            <person name="Legendre M."/>
            <person name="Doutre G."/>
            <person name="Coute Y."/>
            <person name="Poirot O."/>
            <person name="Lescot M."/>
            <person name="Arslan D."/>
            <person name="Seltzer V."/>
            <person name="Bertaux L."/>
            <person name="Bruley C."/>
            <person name="Garin J."/>
            <person name="Claverie J.M."/>
            <person name="Abergel C."/>
        </authorList>
    </citation>
    <scope>NUCLEOTIDE SEQUENCE [LARGE SCALE GENOMIC DNA]</scope>
</reference>
<dbReference type="EMBL" id="KC977571">
    <property type="protein sequence ID" value="AGO84871.1"/>
    <property type="molecule type" value="Genomic_DNA"/>
</dbReference>
<evidence type="ECO:0000313" key="2">
    <source>
        <dbReference type="Proteomes" id="UP000204584"/>
    </source>
</evidence>